<feature type="compositionally biased region" description="Acidic residues" evidence="6">
    <location>
        <begin position="302"/>
        <end position="313"/>
    </location>
</feature>
<feature type="compositionally biased region" description="Basic and acidic residues" evidence="6">
    <location>
        <begin position="68"/>
        <end position="83"/>
    </location>
</feature>
<comment type="subcellular location">
    <subcellularLocation>
        <location evidence="1">Nucleus</location>
    </subcellularLocation>
</comment>
<feature type="compositionally biased region" description="Polar residues" evidence="6">
    <location>
        <begin position="688"/>
        <end position="709"/>
    </location>
</feature>
<protein>
    <submittedName>
        <fullName evidence="7">Transcriptional regulatory protein dep1</fullName>
    </submittedName>
</protein>
<feature type="compositionally biased region" description="Polar residues" evidence="6">
    <location>
        <begin position="86"/>
        <end position="105"/>
    </location>
</feature>
<feature type="compositionally biased region" description="Polar residues" evidence="6">
    <location>
        <begin position="587"/>
        <end position="607"/>
    </location>
</feature>
<feature type="compositionally biased region" description="Acidic residues" evidence="6">
    <location>
        <begin position="17"/>
        <end position="29"/>
    </location>
</feature>
<dbReference type="PANTHER" id="PTHR21964">
    <property type="entry name" value="BREAST CANCER METASTASIS-SUPPRESSOR 1"/>
    <property type="match status" value="1"/>
</dbReference>
<feature type="compositionally biased region" description="Acidic residues" evidence="6">
    <location>
        <begin position="235"/>
        <end position="254"/>
    </location>
</feature>
<reference evidence="7 8" key="1">
    <citation type="submission" date="2018-05" db="EMBL/GenBank/DDBJ databases">
        <title>Whole genome sequencing for identification of molecular markers to develop diagnostic detection tools for the regulated plant pathogen Lachnellula willkommii.</title>
        <authorList>
            <person name="Giroux E."/>
            <person name="Bilodeau G."/>
        </authorList>
    </citation>
    <scope>NUCLEOTIDE SEQUENCE [LARGE SCALE GENOMIC DNA]</scope>
    <source>
        <strain evidence="7 8">CBS 625.97</strain>
    </source>
</reference>
<keyword evidence="2" id="KW-0678">Repressor</keyword>
<dbReference type="SMART" id="SM01401">
    <property type="entry name" value="Sds3"/>
    <property type="match status" value="1"/>
</dbReference>
<evidence type="ECO:0000313" key="7">
    <source>
        <dbReference type="EMBL" id="TVY53785.1"/>
    </source>
</evidence>
<name>A0A7D8URQ1_9HELO</name>
<keyword evidence="4" id="KW-0804">Transcription</keyword>
<feature type="compositionally biased region" description="Acidic residues" evidence="6">
    <location>
        <begin position="107"/>
        <end position="119"/>
    </location>
</feature>
<dbReference type="Proteomes" id="UP000481288">
    <property type="component" value="Unassembled WGS sequence"/>
</dbReference>
<dbReference type="GO" id="GO:0010468">
    <property type="term" value="P:regulation of gene expression"/>
    <property type="evidence" value="ECO:0007669"/>
    <property type="project" value="UniProtKB-ARBA"/>
</dbReference>
<keyword evidence="8" id="KW-1185">Reference proteome</keyword>
<evidence type="ECO:0000256" key="2">
    <source>
        <dbReference type="ARBA" id="ARBA00022491"/>
    </source>
</evidence>
<comment type="caution">
    <text evidence="7">The sequence shown here is derived from an EMBL/GenBank/DDBJ whole genome shotgun (WGS) entry which is preliminary data.</text>
</comment>
<dbReference type="InterPro" id="IPR013907">
    <property type="entry name" value="Sds3"/>
</dbReference>
<feature type="region of interest" description="Disordered" evidence="6">
    <location>
        <begin position="1"/>
        <end position="159"/>
    </location>
</feature>
<feature type="compositionally biased region" description="Basic residues" evidence="6">
    <location>
        <begin position="262"/>
        <end position="272"/>
    </location>
</feature>
<feature type="region of interest" description="Disordered" evidence="6">
    <location>
        <begin position="574"/>
        <end position="719"/>
    </location>
</feature>
<proteinExistence type="predicted"/>
<keyword evidence="5" id="KW-0539">Nucleus</keyword>
<feature type="compositionally biased region" description="Basic and acidic residues" evidence="6">
    <location>
        <begin position="314"/>
        <end position="325"/>
    </location>
</feature>
<dbReference type="AlphaFoldDB" id="A0A7D8URQ1"/>
<dbReference type="OrthoDB" id="20886at2759"/>
<feature type="compositionally biased region" description="Polar residues" evidence="6">
    <location>
        <begin position="656"/>
        <end position="681"/>
    </location>
</feature>
<organism evidence="7 8">
    <name type="scientific">Lachnellula cervina</name>
    <dbReference type="NCBI Taxonomy" id="1316786"/>
    <lineage>
        <taxon>Eukaryota</taxon>
        <taxon>Fungi</taxon>
        <taxon>Dikarya</taxon>
        <taxon>Ascomycota</taxon>
        <taxon>Pezizomycotina</taxon>
        <taxon>Leotiomycetes</taxon>
        <taxon>Helotiales</taxon>
        <taxon>Lachnaceae</taxon>
        <taxon>Lachnellula</taxon>
    </lineage>
</organism>
<feature type="compositionally biased region" description="Low complexity" evidence="6">
    <location>
        <begin position="622"/>
        <end position="640"/>
    </location>
</feature>
<dbReference type="GO" id="GO:0005654">
    <property type="term" value="C:nucleoplasm"/>
    <property type="evidence" value="ECO:0007669"/>
    <property type="project" value="UniProtKB-ARBA"/>
</dbReference>
<sequence length="735" mass="81102">MDQGADALLQAAGEGSSPDEELSEVDVDGDGSSSLSDIEDKDAEQDEDQDASDVLSNPSDDENDSEAETERLEESPQKSRPHQDVVLSSHNDTQHTPSKLHNQITADDQEDDEDDDPLSDAELSLNESPESPKSSVHEDAAVDPPTAPTSLEDGAIENKNLLSVVEADTRKRKRSIMAGSGLEDDIEEPLRKRTGFIMGTTDGYAIGEDIQHDEEVDTSHPISGNISADEGGAAQEDEAAEEIEEEAIIEDEAPEAVNIHVSPKRRGRKKKKVVENGVSNHDGDIASEAVNGDDEARKAEDENAENEGDDEAEAAQKNEEERKSRENCLLRWDADSNLVEKKRIALDQLSSIERQFSTFRDRSVMEVPRLHEERLEQLNCEEAMLRQDKPTHPEYLAMMRCIDARRDERVRVADTLEQFQLKALSNYAVAKRSQILTQYKQEVRDTREKTLEQLGKHWYEIQHDRRSYAGSVPDYTLKFPTNKQQQIRNQVAYSNEVSVLSGVAKYVGFPAAPAMASATAAELYDDLEKMGRTKHAQHVHPAGLPIQELAALRTVGSTSRFKPAEEQFIEQTPWANPQHPSHAHLLQRQTSAQQTPRTTSPFAQMQAQRRHSHQQGSGAPISGTFSSTSSSLLQQSKGLSMGVSNSGGRISPHNPFGNSNHSHTIAPSPLGSRQTSLSPQQNRPPPVSDQNNIANSDGLKTNGTQQSPPGANLDVPRDFPQEARREQAALVMGRF</sequence>
<evidence type="ECO:0000256" key="3">
    <source>
        <dbReference type="ARBA" id="ARBA00023015"/>
    </source>
</evidence>
<evidence type="ECO:0000256" key="4">
    <source>
        <dbReference type="ARBA" id="ARBA00023163"/>
    </source>
</evidence>
<evidence type="ECO:0000313" key="8">
    <source>
        <dbReference type="Proteomes" id="UP000481288"/>
    </source>
</evidence>
<gene>
    <name evidence="7" type="primary">dep1</name>
    <name evidence="7" type="ORF">LCER1_G003658</name>
</gene>
<evidence type="ECO:0000256" key="6">
    <source>
        <dbReference type="SAM" id="MobiDB-lite"/>
    </source>
</evidence>
<evidence type="ECO:0000256" key="1">
    <source>
        <dbReference type="ARBA" id="ARBA00004123"/>
    </source>
</evidence>
<accession>A0A7D8URQ1</accession>
<keyword evidence="3" id="KW-0805">Transcription regulation</keyword>
<evidence type="ECO:0000256" key="5">
    <source>
        <dbReference type="ARBA" id="ARBA00023242"/>
    </source>
</evidence>
<feature type="region of interest" description="Disordered" evidence="6">
    <location>
        <begin position="214"/>
        <end position="325"/>
    </location>
</feature>
<dbReference type="EMBL" id="QGMG01000412">
    <property type="protein sequence ID" value="TVY53785.1"/>
    <property type="molecule type" value="Genomic_DNA"/>
</dbReference>
<dbReference type="Pfam" id="PF08598">
    <property type="entry name" value="Sds3"/>
    <property type="match status" value="1"/>
</dbReference>
<feature type="compositionally biased region" description="Acidic residues" evidence="6">
    <location>
        <begin position="37"/>
        <end position="51"/>
    </location>
</feature>